<keyword evidence="4" id="KW-1185">Reference proteome</keyword>
<dbReference type="GeneID" id="63185650"/>
<evidence type="ECO:0000313" key="4">
    <source>
        <dbReference type="Proteomes" id="UP000663203"/>
    </source>
</evidence>
<comment type="similarity">
    <text evidence="1">Belongs to the short-chain dehydrogenases/reductases (SDR) family.</text>
</comment>
<dbReference type="PANTHER" id="PTHR44196:SF3">
    <property type="entry name" value="SHORT CHAIN DEHYDROGENASE FAMILY PROTEIN"/>
    <property type="match status" value="1"/>
</dbReference>
<reference evidence="3 4" key="1">
    <citation type="submission" date="2021-03" db="EMBL/GenBank/DDBJ databases">
        <title>Haloterrigena longa sp. nov. and Haloterrigena limicola sp. nov., extremely halophilic archaea isolated from a salt lake.</title>
        <authorList>
            <person name="Henglin C."/>
        </authorList>
    </citation>
    <scope>NUCLEOTIDE SEQUENCE [LARGE SCALE GENOMIC DNA]</scope>
    <source>
        <strain evidence="3 4">KZCA68</strain>
    </source>
</reference>
<dbReference type="PROSITE" id="PS00061">
    <property type="entry name" value="ADH_SHORT"/>
    <property type="match status" value="1"/>
</dbReference>
<evidence type="ECO:0000256" key="1">
    <source>
        <dbReference type="ARBA" id="ARBA00006484"/>
    </source>
</evidence>
<dbReference type="InterPro" id="IPR002347">
    <property type="entry name" value="SDR_fam"/>
</dbReference>
<dbReference type="GO" id="GO:0016020">
    <property type="term" value="C:membrane"/>
    <property type="evidence" value="ECO:0007669"/>
    <property type="project" value="TreeGrafter"/>
</dbReference>
<proteinExistence type="inferred from homology"/>
<organism evidence="3 4">
    <name type="scientific">Haloterrigena alkaliphila</name>
    <dbReference type="NCBI Taxonomy" id="2816475"/>
    <lineage>
        <taxon>Archaea</taxon>
        <taxon>Methanobacteriati</taxon>
        <taxon>Methanobacteriota</taxon>
        <taxon>Stenosarchaea group</taxon>
        <taxon>Halobacteria</taxon>
        <taxon>Halobacteriales</taxon>
        <taxon>Natrialbaceae</taxon>
        <taxon>Haloterrigena</taxon>
    </lineage>
</organism>
<protein>
    <submittedName>
        <fullName evidence="3">SDR family NAD(P)-dependent oxidoreductase</fullName>
    </submittedName>
</protein>
<dbReference type="SUPFAM" id="SSF51735">
    <property type="entry name" value="NAD(P)-binding Rossmann-fold domains"/>
    <property type="match status" value="1"/>
</dbReference>
<dbReference type="InterPro" id="IPR020904">
    <property type="entry name" value="Sc_DH/Rdtase_CS"/>
</dbReference>
<dbReference type="RefSeq" id="WP_207288993.1">
    <property type="nucleotide sequence ID" value="NZ_CP071462.1"/>
</dbReference>
<dbReference type="Gene3D" id="3.40.50.720">
    <property type="entry name" value="NAD(P)-binding Rossmann-like Domain"/>
    <property type="match status" value="1"/>
</dbReference>
<accession>A0A8A2VDS0</accession>
<name>A0A8A2VDS0_9EURY</name>
<dbReference type="PRINTS" id="PR00081">
    <property type="entry name" value="GDHRDH"/>
</dbReference>
<dbReference type="AlphaFoldDB" id="A0A8A2VDS0"/>
<gene>
    <name evidence="3" type="ORF">J0X25_00055</name>
</gene>
<dbReference type="Pfam" id="PF00106">
    <property type="entry name" value="adh_short"/>
    <property type="match status" value="1"/>
</dbReference>
<dbReference type="PANTHER" id="PTHR44196">
    <property type="entry name" value="DEHYDROGENASE/REDUCTASE SDR FAMILY MEMBER 7B"/>
    <property type="match status" value="1"/>
</dbReference>
<dbReference type="KEGG" id="hakz:J0X25_00055"/>
<dbReference type="GO" id="GO:0016491">
    <property type="term" value="F:oxidoreductase activity"/>
    <property type="evidence" value="ECO:0007669"/>
    <property type="project" value="UniProtKB-KW"/>
</dbReference>
<evidence type="ECO:0000313" key="3">
    <source>
        <dbReference type="EMBL" id="QSW99386.1"/>
    </source>
</evidence>
<dbReference type="EMBL" id="CP071462">
    <property type="protein sequence ID" value="QSW99386.1"/>
    <property type="molecule type" value="Genomic_DNA"/>
</dbReference>
<keyword evidence="2" id="KW-0560">Oxidoreductase</keyword>
<dbReference type="InterPro" id="IPR036291">
    <property type="entry name" value="NAD(P)-bd_dom_sf"/>
</dbReference>
<evidence type="ECO:0000256" key="2">
    <source>
        <dbReference type="ARBA" id="ARBA00023002"/>
    </source>
</evidence>
<dbReference type="Proteomes" id="UP000663203">
    <property type="component" value="Chromosome"/>
</dbReference>
<sequence>MTETRGAIIVGASSGIGEALARELADEGYRIGLAARRTERMQQIGSELPTKSYVATMDVTDTADAREGFFELADAMQSVDLVVISAGTAAVNHDLEWEPERQTIDVNVRGFTAIATAAMEYFETVPDHASERDGHLVGISSVAAHFGNGGTQAYNASKAFVSTYLEGLRDRQAGSDADVTITTIEPGFVDTDLSLGGFWEASPERAAEQIARAIRKKRNHAYVTRRWRLVAWFLKATPDAVLRRLLS</sequence>